<evidence type="ECO:0000313" key="1">
    <source>
        <dbReference type="EMBL" id="QIL50521.1"/>
    </source>
</evidence>
<dbReference type="AlphaFoldDB" id="A0A6G8AZJ9"/>
<organism evidence="1 2">
    <name type="scientific">Weissella coleopterorum</name>
    <dbReference type="NCBI Taxonomy" id="2714949"/>
    <lineage>
        <taxon>Bacteria</taxon>
        <taxon>Bacillati</taxon>
        <taxon>Bacillota</taxon>
        <taxon>Bacilli</taxon>
        <taxon>Lactobacillales</taxon>
        <taxon>Lactobacillaceae</taxon>
        <taxon>Weissella</taxon>
    </lineage>
</organism>
<accession>A0A6G8AZJ9</accession>
<gene>
    <name evidence="1" type="ORF">G7084_03845</name>
</gene>
<dbReference type="KEGG" id="wco:G7084_03845"/>
<name>A0A6G8AZJ9_9LACO</name>
<dbReference type="EMBL" id="CP049888">
    <property type="protein sequence ID" value="QIL50521.1"/>
    <property type="molecule type" value="Genomic_DNA"/>
</dbReference>
<keyword evidence="2" id="KW-1185">Reference proteome</keyword>
<evidence type="ECO:0000313" key="2">
    <source>
        <dbReference type="Proteomes" id="UP000500741"/>
    </source>
</evidence>
<proteinExistence type="predicted"/>
<dbReference type="RefSeq" id="WP_166010207.1">
    <property type="nucleotide sequence ID" value="NZ_CP049888.1"/>
</dbReference>
<reference evidence="1 2" key="1">
    <citation type="submission" date="2020-03" db="EMBL/GenBank/DDBJ databases">
        <title>Weissella sp. nov., isolated from Cybister lewisianus.</title>
        <authorList>
            <person name="Hyun D.-W."/>
            <person name="Bae J.-W."/>
        </authorList>
    </citation>
    <scope>NUCLEOTIDE SEQUENCE [LARGE SCALE GENOMIC DNA]</scope>
    <source>
        <strain evidence="1 2">HDW19</strain>
    </source>
</reference>
<protein>
    <submittedName>
        <fullName evidence="1">Uncharacterized protein</fullName>
    </submittedName>
</protein>
<sequence length="409" mass="49122">MTIKFQQFEEHIDSKDLNDFLRSEKRKVSSTKRTALIDLENDIYGDNDNLSDIEKKELEYKFRRLILKNVQYTINREILISSINIKNKSVLFNRYNGEDELLIDNNEIFDYEKISTKYRQLYRNVNINSDNKIVNIKFIFGKKYKVNELDLEGYEITEKFDYIYINVDVENEILTMSIAEKSNNMLKENHSSNSLFERFIVNNISDKYEFSIEENNELHTLYKMFNELTKEEENIYRKRTLESENLINNFINEVNIKYNFKDYNEINEWTLRVNNLVTRRLIRQDFDSFLNRAFSVGKVLKIRFVDVLGGTVDAKSGGTFGNKELDLQDSDVYFDTKDSIHIEKALKSITIRWDIPDEILPKDDRTKYLNVRYTAYKRYYITHFIKMNVREEVAEYVLPKFEWYRKIPE</sequence>
<dbReference type="Proteomes" id="UP000500741">
    <property type="component" value="Chromosome"/>
</dbReference>